<evidence type="ECO:0000256" key="1">
    <source>
        <dbReference type="ARBA" id="ARBA00004651"/>
    </source>
</evidence>
<comment type="caution">
    <text evidence="11">The sequence shown here is derived from an EMBL/GenBank/DDBJ whole genome shotgun (WGS) entry which is preliminary data.</text>
</comment>
<evidence type="ECO:0000256" key="3">
    <source>
        <dbReference type="ARBA" id="ARBA00022606"/>
    </source>
</evidence>
<evidence type="ECO:0000256" key="5">
    <source>
        <dbReference type="ARBA" id="ARBA00022725"/>
    </source>
</evidence>
<feature type="transmembrane region" description="Helical" evidence="10">
    <location>
        <begin position="145"/>
        <end position="165"/>
    </location>
</feature>
<protein>
    <recommendedName>
        <fullName evidence="10">Odorant receptor</fullName>
    </recommendedName>
</protein>
<dbReference type="GO" id="GO:0005886">
    <property type="term" value="C:plasma membrane"/>
    <property type="evidence" value="ECO:0007669"/>
    <property type="project" value="UniProtKB-SubCell"/>
</dbReference>
<sequence length="410" mass="48287">MFNDQSTTFDFVSFESFFHTEIRILRCMGLSYFNCVFSNKKETEKWWQKITPLIGLIIMSLLISMEIMKIIQVISISITYAAGIFTAMLSGMLCMFKAVRCWTHRKELFDFLQQLKASWESAYSNKFLTKDELDSARYSRSLRNYVMVLVFSLAFSYAYPVYVGIVKHFVYHPEEYFFTFSRIMYPVKYPFKINTFSKYFACLFFEQVSEILAIVYWLCGDILFIQLTTHVSIQCKVLINRLNNFNKDNTSSEEENCQQLINIISQHNQLFLLCKWLQRFFSPIAFFVTLINGLNLCFSLYRVDQQISQGNWSHLIENTIHLVNVFGQTLLYCKQADMLTEKLGEVNNAIYCSNWIQLNKKLKLILLIMMRRAHKEYRFTVYGIITLNLAQFSKIVNTAMSYFTLLRSIG</sequence>
<evidence type="ECO:0000256" key="7">
    <source>
        <dbReference type="ARBA" id="ARBA00023136"/>
    </source>
</evidence>
<dbReference type="GO" id="GO:0007165">
    <property type="term" value="P:signal transduction"/>
    <property type="evidence" value="ECO:0007669"/>
    <property type="project" value="UniProtKB-KW"/>
</dbReference>
<comment type="subcellular location">
    <subcellularLocation>
        <location evidence="1 10">Cell membrane</location>
        <topology evidence="1 10">Multi-pass membrane protein</topology>
    </subcellularLocation>
</comment>
<organism evidence="11 12">
    <name type="scientific">Cotesia glomerata</name>
    <name type="common">Lepidopteran parasitic wasp</name>
    <name type="synonym">Apanteles glomeratus</name>
    <dbReference type="NCBI Taxonomy" id="32391"/>
    <lineage>
        <taxon>Eukaryota</taxon>
        <taxon>Metazoa</taxon>
        <taxon>Ecdysozoa</taxon>
        <taxon>Arthropoda</taxon>
        <taxon>Hexapoda</taxon>
        <taxon>Insecta</taxon>
        <taxon>Pterygota</taxon>
        <taxon>Neoptera</taxon>
        <taxon>Endopterygota</taxon>
        <taxon>Hymenoptera</taxon>
        <taxon>Apocrita</taxon>
        <taxon>Ichneumonoidea</taxon>
        <taxon>Braconidae</taxon>
        <taxon>Microgastrinae</taxon>
        <taxon>Cotesia</taxon>
    </lineage>
</organism>
<comment type="similarity">
    <text evidence="10">Belongs to the insect chemoreceptor superfamily. Heteromeric odorant receptor channel (TC 1.A.69) family.</text>
</comment>
<evidence type="ECO:0000256" key="8">
    <source>
        <dbReference type="ARBA" id="ARBA00023170"/>
    </source>
</evidence>
<keyword evidence="7 10" id="KW-0472">Membrane</keyword>
<dbReference type="GO" id="GO:0005549">
    <property type="term" value="F:odorant binding"/>
    <property type="evidence" value="ECO:0007669"/>
    <property type="project" value="InterPro"/>
</dbReference>
<dbReference type="PANTHER" id="PTHR21137">
    <property type="entry name" value="ODORANT RECEPTOR"/>
    <property type="match status" value="1"/>
</dbReference>
<keyword evidence="4 10" id="KW-0812">Transmembrane</keyword>
<keyword evidence="8 10" id="KW-0675">Receptor</keyword>
<dbReference type="PANTHER" id="PTHR21137:SF35">
    <property type="entry name" value="ODORANT RECEPTOR 19A-RELATED"/>
    <property type="match status" value="1"/>
</dbReference>
<name>A0AAV7IBM2_COTGL</name>
<evidence type="ECO:0000256" key="10">
    <source>
        <dbReference type="RuleBase" id="RU351113"/>
    </source>
</evidence>
<feature type="transmembrane region" description="Helical" evidence="10">
    <location>
        <begin position="280"/>
        <end position="301"/>
    </location>
</feature>
<dbReference type="GO" id="GO:0004984">
    <property type="term" value="F:olfactory receptor activity"/>
    <property type="evidence" value="ECO:0007669"/>
    <property type="project" value="InterPro"/>
</dbReference>
<evidence type="ECO:0000256" key="4">
    <source>
        <dbReference type="ARBA" id="ARBA00022692"/>
    </source>
</evidence>
<evidence type="ECO:0000313" key="11">
    <source>
        <dbReference type="EMBL" id="KAH0549146.1"/>
    </source>
</evidence>
<reference evidence="11 12" key="1">
    <citation type="journal article" date="2021" name="J. Hered.">
        <title>A chromosome-level genome assembly of the parasitoid wasp, Cotesia glomerata (Hymenoptera: Braconidae).</title>
        <authorList>
            <person name="Pinto B.J."/>
            <person name="Weis J.J."/>
            <person name="Gamble T."/>
            <person name="Ode P.J."/>
            <person name="Paul R."/>
            <person name="Zaspel J.M."/>
        </authorList>
    </citation>
    <scope>NUCLEOTIDE SEQUENCE [LARGE SCALE GENOMIC DNA]</scope>
    <source>
        <strain evidence="11">CgM1</strain>
    </source>
</reference>
<dbReference type="AlphaFoldDB" id="A0AAV7IBM2"/>
<comment type="caution">
    <text evidence="10">Lacks conserved residue(s) required for the propagation of feature annotation.</text>
</comment>
<keyword evidence="6 10" id="KW-1133">Transmembrane helix</keyword>
<keyword evidence="12" id="KW-1185">Reference proteome</keyword>
<accession>A0AAV7IBM2</accession>
<evidence type="ECO:0000256" key="9">
    <source>
        <dbReference type="ARBA" id="ARBA00023224"/>
    </source>
</evidence>
<dbReference type="Proteomes" id="UP000826195">
    <property type="component" value="Unassembled WGS sequence"/>
</dbReference>
<evidence type="ECO:0000256" key="2">
    <source>
        <dbReference type="ARBA" id="ARBA00022475"/>
    </source>
</evidence>
<feature type="transmembrane region" description="Helical" evidence="10">
    <location>
        <begin position="77"/>
        <end position="96"/>
    </location>
</feature>
<feature type="transmembrane region" description="Helical" evidence="10">
    <location>
        <begin position="50"/>
        <end position="71"/>
    </location>
</feature>
<evidence type="ECO:0000256" key="6">
    <source>
        <dbReference type="ARBA" id="ARBA00022989"/>
    </source>
</evidence>
<gene>
    <name evidence="11" type="ORF">KQX54_006545</name>
</gene>
<feature type="transmembrane region" description="Helical" evidence="10">
    <location>
        <begin position="379"/>
        <end position="403"/>
    </location>
</feature>
<dbReference type="InterPro" id="IPR004117">
    <property type="entry name" value="7tm6_olfct_rcpt"/>
</dbReference>
<evidence type="ECO:0000313" key="12">
    <source>
        <dbReference type="Proteomes" id="UP000826195"/>
    </source>
</evidence>
<keyword evidence="9 10" id="KW-0807">Transducer</keyword>
<dbReference type="EMBL" id="JAHXZJ010001864">
    <property type="protein sequence ID" value="KAH0549146.1"/>
    <property type="molecule type" value="Genomic_DNA"/>
</dbReference>
<keyword evidence="5 10" id="KW-0552">Olfaction</keyword>
<proteinExistence type="inferred from homology"/>
<dbReference type="Pfam" id="PF02949">
    <property type="entry name" value="7tm_6"/>
    <property type="match status" value="1"/>
</dbReference>
<keyword evidence="3 10" id="KW-0716">Sensory transduction</keyword>
<keyword evidence="2" id="KW-1003">Cell membrane</keyword>